<gene>
    <name evidence="5" type="primary">cbaB</name>
    <name evidence="5" type="ORF">GCM10008938_30900</name>
</gene>
<accession>A0ABQ2D1Z3</accession>
<dbReference type="InterPro" id="IPR001505">
    <property type="entry name" value="Copper_CuA"/>
</dbReference>
<comment type="caution">
    <text evidence="5">The sequence shown here is derived from an EMBL/GenBank/DDBJ whole genome shotgun (WGS) entry which is preliminary data.</text>
</comment>
<dbReference type="EMBL" id="BMOD01000012">
    <property type="protein sequence ID" value="GGJ42580.1"/>
    <property type="molecule type" value="Genomic_DNA"/>
</dbReference>
<organism evidence="5 6">
    <name type="scientific">Deinococcus roseus</name>
    <dbReference type="NCBI Taxonomy" id="392414"/>
    <lineage>
        <taxon>Bacteria</taxon>
        <taxon>Thermotogati</taxon>
        <taxon>Deinococcota</taxon>
        <taxon>Deinococci</taxon>
        <taxon>Deinococcales</taxon>
        <taxon>Deinococcaceae</taxon>
        <taxon>Deinococcus</taxon>
    </lineage>
</organism>
<dbReference type="SUPFAM" id="SSF49503">
    <property type="entry name" value="Cupredoxins"/>
    <property type="match status" value="1"/>
</dbReference>
<evidence type="ECO:0000256" key="2">
    <source>
        <dbReference type="ARBA" id="ARBA00022723"/>
    </source>
</evidence>
<dbReference type="InterPro" id="IPR051403">
    <property type="entry name" value="NosZ/Cyto_c_oxidase_sub2"/>
</dbReference>
<keyword evidence="2" id="KW-0479">Metal-binding</keyword>
<dbReference type="PROSITE" id="PS00078">
    <property type="entry name" value="COX2"/>
    <property type="match status" value="1"/>
</dbReference>
<sequence>MDPHTIERFEKGWMLLAATLVLVLIGVTLSNVVQAAVPAVDMHHHTLKSVNPQDLSSTPFATPGLKQNEMGQYELYMLAQAFMFNPPVVKVPAGKPIQLFVTSTDVVHGLQIENTNINIEVIPGVVGQVTYTFKKPGVYRVGCNEYCGVGHQSMMTQLIVEETP</sequence>
<comment type="subcellular location">
    <subcellularLocation>
        <location evidence="1">Cell envelope</location>
    </subcellularLocation>
</comment>
<evidence type="ECO:0000259" key="4">
    <source>
        <dbReference type="PROSITE" id="PS50857"/>
    </source>
</evidence>
<proteinExistence type="predicted"/>
<dbReference type="Proteomes" id="UP000632222">
    <property type="component" value="Unassembled WGS sequence"/>
</dbReference>
<dbReference type="InterPro" id="IPR034214">
    <property type="entry name" value="Ba3_CcO_II_C"/>
</dbReference>
<keyword evidence="6" id="KW-1185">Reference proteome</keyword>
<name>A0ABQ2D1Z3_9DEIO</name>
<dbReference type="PANTHER" id="PTHR42838:SF2">
    <property type="entry name" value="NITROUS-OXIDE REDUCTASE"/>
    <property type="match status" value="1"/>
</dbReference>
<dbReference type="CDD" id="cd13913">
    <property type="entry name" value="ba3_CcO_II_C"/>
    <property type="match status" value="1"/>
</dbReference>
<keyword evidence="3" id="KW-0186">Copper</keyword>
<dbReference type="RefSeq" id="WP_189003900.1">
    <property type="nucleotide sequence ID" value="NZ_BMOD01000012.1"/>
</dbReference>
<evidence type="ECO:0000256" key="1">
    <source>
        <dbReference type="ARBA" id="ARBA00004196"/>
    </source>
</evidence>
<evidence type="ECO:0000313" key="6">
    <source>
        <dbReference type="Proteomes" id="UP000632222"/>
    </source>
</evidence>
<evidence type="ECO:0000313" key="5">
    <source>
        <dbReference type="EMBL" id="GGJ42580.1"/>
    </source>
</evidence>
<protein>
    <submittedName>
        <fullName evidence="5">Cytochrome c oxidase subunit 2</fullName>
    </submittedName>
</protein>
<dbReference type="InterPro" id="IPR002429">
    <property type="entry name" value="CcO_II-like_C"/>
</dbReference>
<dbReference type="InterPro" id="IPR008972">
    <property type="entry name" value="Cupredoxin"/>
</dbReference>
<dbReference type="PANTHER" id="PTHR42838">
    <property type="entry name" value="CYTOCHROME C OXIDASE SUBUNIT II"/>
    <property type="match status" value="1"/>
</dbReference>
<dbReference type="Gene3D" id="2.60.40.420">
    <property type="entry name" value="Cupredoxins - blue copper proteins"/>
    <property type="match status" value="1"/>
</dbReference>
<evidence type="ECO:0000256" key="3">
    <source>
        <dbReference type="ARBA" id="ARBA00023008"/>
    </source>
</evidence>
<dbReference type="PROSITE" id="PS50857">
    <property type="entry name" value="COX2_CUA"/>
    <property type="match status" value="1"/>
</dbReference>
<dbReference type="Pfam" id="PF00116">
    <property type="entry name" value="COX2"/>
    <property type="match status" value="1"/>
</dbReference>
<feature type="domain" description="Cytochrome oxidase subunit II copper A binding" evidence="4">
    <location>
        <begin position="68"/>
        <end position="164"/>
    </location>
</feature>
<reference evidence="6" key="1">
    <citation type="journal article" date="2019" name="Int. J. Syst. Evol. Microbiol.">
        <title>The Global Catalogue of Microorganisms (GCM) 10K type strain sequencing project: providing services to taxonomists for standard genome sequencing and annotation.</title>
        <authorList>
            <consortium name="The Broad Institute Genomics Platform"/>
            <consortium name="The Broad Institute Genome Sequencing Center for Infectious Disease"/>
            <person name="Wu L."/>
            <person name="Ma J."/>
        </authorList>
    </citation>
    <scope>NUCLEOTIDE SEQUENCE [LARGE SCALE GENOMIC DNA]</scope>
    <source>
        <strain evidence="6">JCM 14370</strain>
    </source>
</reference>